<organism evidence="2 4">
    <name type="scientific">Urochloa decumbens</name>
    <dbReference type="NCBI Taxonomy" id="240449"/>
    <lineage>
        <taxon>Eukaryota</taxon>
        <taxon>Viridiplantae</taxon>
        <taxon>Streptophyta</taxon>
        <taxon>Embryophyta</taxon>
        <taxon>Tracheophyta</taxon>
        <taxon>Spermatophyta</taxon>
        <taxon>Magnoliopsida</taxon>
        <taxon>Liliopsida</taxon>
        <taxon>Poales</taxon>
        <taxon>Poaceae</taxon>
        <taxon>PACMAD clade</taxon>
        <taxon>Panicoideae</taxon>
        <taxon>Panicodae</taxon>
        <taxon>Paniceae</taxon>
        <taxon>Melinidinae</taxon>
        <taxon>Urochloa</taxon>
    </lineage>
</organism>
<evidence type="ECO:0000313" key="2">
    <source>
        <dbReference type="EMBL" id="CAL4896349.1"/>
    </source>
</evidence>
<gene>
    <name evidence="3" type="ORF">URODEC1_LOCUS117784</name>
    <name evidence="2" type="ORF">URODEC1_LOCUS6585</name>
</gene>
<evidence type="ECO:0000256" key="1">
    <source>
        <dbReference type="SAM" id="MobiDB-lite"/>
    </source>
</evidence>
<evidence type="ECO:0000313" key="4">
    <source>
        <dbReference type="Proteomes" id="UP001497457"/>
    </source>
</evidence>
<proteinExistence type="predicted"/>
<reference evidence="2 4" key="1">
    <citation type="submission" date="2024-10" db="EMBL/GenBank/DDBJ databases">
        <authorList>
            <person name="Ryan C."/>
        </authorList>
    </citation>
    <scope>NUCLEOTIDE SEQUENCE [LARGE SCALE GENOMIC DNA]</scope>
</reference>
<dbReference type="AlphaFoldDB" id="A0ABC8VTX2"/>
<name>A0ABC8VTX2_9POAL</name>
<accession>A0ABC8VTX2</accession>
<sequence>MSGCGHRRQPSIIPENVALLKFEEIMVDDTTIVSHKTSAKEDTPYVGNKVNYQSFNKEASTDQKSILGDGKGTGDDKEGVKNLTSQVKTSIVNL</sequence>
<dbReference type="EMBL" id="OZ075120">
    <property type="protein sequence ID" value="CAL4896349.1"/>
    <property type="molecule type" value="Genomic_DNA"/>
</dbReference>
<keyword evidence="4" id="KW-1185">Reference proteome</keyword>
<dbReference type="EMBL" id="OZ075119">
    <property type="protein sequence ID" value="CAL5097666.1"/>
    <property type="molecule type" value="Genomic_DNA"/>
</dbReference>
<feature type="compositionally biased region" description="Polar residues" evidence="1">
    <location>
        <begin position="82"/>
        <end position="94"/>
    </location>
</feature>
<dbReference type="Proteomes" id="UP001497457">
    <property type="component" value="Chromosome 9rd"/>
</dbReference>
<dbReference type="Proteomes" id="UP001497457">
    <property type="component" value="Chromosome 10rd"/>
</dbReference>
<feature type="region of interest" description="Disordered" evidence="1">
    <location>
        <begin position="61"/>
        <end position="94"/>
    </location>
</feature>
<protein>
    <submittedName>
        <fullName evidence="2">Uncharacterized protein</fullName>
    </submittedName>
</protein>
<evidence type="ECO:0000313" key="3">
    <source>
        <dbReference type="EMBL" id="CAL5097666.1"/>
    </source>
</evidence>